<accession>W0PG50</accession>
<dbReference type="EMBL" id="CP003915">
    <property type="protein sequence ID" value="AHG64053.1"/>
    <property type="molecule type" value="Genomic_DNA"/>
</dbReference>
<dbReference type="eggNOG" id="COG0684">
    <property type="taxonomic scope" value="Bacteria"/>
</dbReference>
<dbReference type="OrthoDB" id="8717144at2"/>
<keyword evidence="5" id="KW-0460">Magnesium</keyword>
<dbReference type="Gene3D" id="3.50.30.40">
    <property type="entry name" value="Ribonuclease E inhibitor RraA/RraA-like"/>
    <property type="match status" value="1"/>
</dbReference>
<evidence type="ECO:0000256" key="1">
    <source>
        <dbReference type="ARBA" id="ARBA00001968"/>
    </source>
</evidence>
<dbReference type="AlphaFoldDB" id="W0PG50"/>
<dbReference type="RefSeq" id="WP_025372689.1">
    <property type="nucleotide sequence ID" value="NZ_CP003915.1"/>
</dbReference>
<evidence type="ECO:0000256" key="2">
    <source>
        <dbReference type="ARBA" id="ARBA00016549"/>
    </source>
</evidence>
<organism evidence="6 7">
    <name type="scientific">Advenella mimigardefordensis (strain DSM 17166 / LMG 22922 / DPN7)</name>
    <dbReference type="NCBI Taxonomy" id="1247726"/>
    <lineage>
        <taxon>Bacteria</taxon>
        <taxon>Pseudomonadati</taxon>
        <taxon>Pseudomonadota</taxon>
        <taxon>Betaproteobacteria</taxon>
        <taxon>Burkholderiales</taxon>
        <taxon>Alcaligenaceae</taxon>
    </lineage>
</organism>
<keyword evidence="5" id="KW-0479">Metal-binding</keyword>
<dbReference type="PANTHER" id="PTHR33254">
    <property type="entry name" value="4-HYDROXY-4-METHYL-2-OXOGLUTARATE ALDOLASE 3-RELATED"/>
    <property type="match status" value="1"/>
</dbReference>
<dbReference type="InterPro" id="IPR005493">
    <property type="entry name" value="RraA/RraA-like"/>
</dbReference>
<evidence type="ECO:0000313" key="7">
    <source>
        <dbReference type="Proteomes" id="UP000019095"/>
    </source>
</evidence>
<dbReference type="HOGENOM" id="CLU_072626_3_2_4"/>
<sequence>MVKIQIRERSRAVSAALVKSFADIPVANISDVMQRLTAGGSSLRPMHAGGVLAGPALTVKSRPGDNLFVHKAIAMAAPGDVIVVDAGGDTTNAIIGELMVRTASRKGIAGMVINGAIRDLDSISQGAFPVYASGVTHRGPYKNGPGEINTSISLDGMVIQPGDLIVGDADGLLCVPYEQADDILRWASAKNALEAGIIRDIDNDRLDTAWIDVELAKLGFVPATQAEQE</sequence>
<feature type="binding site" evidence="5">
    <location>
        <position position="118"/>
    </location>
    <ligand>
        <name>substrate</name>
    </ligand>
</feature>
<evidence type="ECO:0000313" key="6">
    <source>
        <dbReference type="EMBL" id="AHG64053.1"/>
    </source>
</evidence>
<dbReference type="KEGG" id="amim:MIM_c19730"/>
<dbReference type="CDD" id="cd16841">
    <property type="entry name" value="RraA_family"/>
    <property type="match status" value="1"/>
</dbReference>
<feature type="binding site" evidence="5">
    <location>
        <begin position="96"/>
        <end position="99"/>
    </location>
    <ligand>
        <name>substrate</name>
    </ligand>
</feature>
<dbReference type="PATRIC" id="fig|1247726.3.peg.2173"/>
<dbReference type="GO" id="GO:0046872">
    <property type="term" value="F:metal ion binding"/>
    <property type="evidence" value="ECO:0007669"/>
    <property type="project" value="UniProtKB-KW"/>
</dbReference>
<gene>
    <name evidence="6" type="ORF">MIM_c19730</name>
</gene>
<dbReference type="SUPFAM" id="SSF89562">
    <property type="entry name" value="RraA-like"/>
    <property type="match status" value="1"/>
</dbReference>
<dbReference type="InterPro" id="IPR036704">
    <property type="entry name" value="RraA/RraA-like_sf"/>
</dbReference>
<name>W0PG50_ADVMD</name>
<dbReference type="NCBIfam" id="NF004850">
    <property type="entry name" value="PRK06201.1"/>
    <property type="match status" value="1"/>
</dbReference>
<proteinExistence type="predicted"/>
<dbReference type="Pfam" id="PF03737">
    <property type="entry name" value="RraA-like"/>
    <property type="match status" value="1"/>
</dbReference>
<dbReference type="Proteomes" id="UP000019095">
    <property type="component" value="Chromosome"/>
</dbReference>
<dbReference type="STRING" id="1247726.MIM_c19730"/>
<keyword evidence="7" id="KW-1185">Reference proteome</keyword>
<dbReference type="PANTHER" id="PTHR33254:SF4">
    <property type="entry name" value="4-HYDROXY-4-METHYL-2-OXOGLUTARATE ALDOLASE 3-RELATED"/>
    <property type="match status" value="1"/>
</dbReference>
<feature type="binding site" evidence="5">
    <location>
        <position position="119"/>
    </location>
    <ligand>
        <name>Mg(2+)</name>
        <dbReference type="ChEBI" id="CHEBI:18420"/>
    </ligand>
</feature>
<evidence type="ECO:0000256" key="4">
    <source>
        <dbReference type="ARBA" id="ARBA00030169"/>
    </source>
</evidence>
<evidence type="ECO:0000256" key="3">
    <source>
        <dbReference type="ARBA" id="ARBA00029596"/>
    </source>
</evidence>
<comment type="cofactor">
    <cofactor evidence="5">
        <name>Mg(2+)</name>
        <dbReference type="ChEBI" id="CHEBI:18420"/>
    </cofactor>
</comment>
<comment type="cofactor">
    <cofactor evidence="1">
        <name>a divalent metal cation</name>
        <dbReference type="ChEBI" id="CHEBI:60240"/>
    </cofactor>
</comment>
<evidence type="ECO:0000256" key="5">
    <source>
        <dbReference type="PIRSR" id="PIRSR605493-1"/>
    </source>
</evidence>
<reference evidence="6 7" key="1">
    <citation type="journal article" date="2014" name="Microbiology">
        <title>Unravelling the complete genome sequence of Advenella mimigardefordensis strain DPN7T and novel insights in the catabolism of the xenobiotic polythioester precursor 3,3'-dithiodipropionate.</title>
        <authorList>
            <person name="Wubbeler J.H."/>
            <person name="Hiessl S."/>
            <person name="Schuldes J."/>
            <person name="Thurmer A."/>
            <person name="Daniel R."/>
            <person name="Steinbuchel A."/>
        </authorList>
    </citation>
    <scope>NUCLEOTIDE SEQUENCE [LARGE SCALE GENOMIC DNA]</scope>
    <source>
        <strain evidence="7">DSM 17166 / LMG 22922 / DPN7</strain>
    </source>
</reference>
<protein>
    <recommendedName>
        <fullName evidence="2">Putative 4-hydroxy-4-methyl-2-oxoglutarate aldolase</fullName>
    </recommendedName>
    <alternativeName>
        <fullName evidence="3">Regulator of ribonuclease activity homolog</fullName>
    </alternativeName>
    <alternativeName>
        <fullName evidence="4">RraA-like protein</fullName>
    </alternativeName>
</protein>